<proteinExistence type="predicted"/>
<accession>A0A1I5HWA1</accession>
<dbReference type="EMBL" id="FOWD01000035">
    <property type="protein sequence ID" value="SFO52250.1"/>
    <property type="molecule type" value="Genomic_DNA"/>
</dbReference>
<dbReference type="STRING" id="1527.SAMN04489757_13532"/>
<dbReference type="OrthoDB" id="1936797at2"/>
<protein>
    <submittedName>
        <fullName evidence="2">Putative hydrolase of the HAD superfamily</fullName>
    </submittedName>
</protein>
<evidence type="ECO:0000256" key="1">
    <source>
        <dbReference type="SAM" id="Phobius"/>
    </source>
</evidence>
<dbReference type="Proteomes" id="UP000198806">
    <property type="component" value="Unassembled WGS sequence"/>
</dbReference>
<sequence length="87" mass="9704">MKNTKRVFALVGVLLLLCIPVLLVIGAFTASRDSAALFKASIFCAIVVPIMVYAYMLIYRLIKKNNKEQIDSKQINKKDDQGGIDNQ</sequence>
<feature type="transmembrane region" description="Helical" evidence="1">
    <location>
        <begin position="36"/>
        <end position="58"/>
    </location>
</feature>
<dbReference type="AlphaFoldDB" id="A0A1I5HWA1"/>
<keyword evidence="1" id="KW-0812">Transmembrane</keyword>
<reference evidence="2 3" key="1">
    <citation type="submission" date="2016-10" db="EMBL/GenBank/DDBJ databases">
        <authorList>
            <person name="de Groot N.N."/>
        </authorList>
    </citation>
    <scope>NUCLEOTIDE SEQUENCE [LARGE SCALE GENOMIC DNA]</scope>
    <source>
        <strain evidence="2 3">DSM 1283</strain>
    </source>
</reference>
<evidence type="ECO:0000313" key="2">
    <source>
        <dbReference type="EMBL" id="SFO52250.1"/>
    </source>
</evidence>
<feature type="transmembrane region" description="Helical" evidence="1">
    <location>
        <begin position="7"/>
        <end position="30"/>
    </location>
</feature>
<dbReference type="GO" id="GO:0016787">
    <property type="term" value="F:hydrolase activity"/>
    <property type="evidence" value="ECO:0007669"/>
    <property type="project" value="UniProtKB-KW"/>
</dbReference>
<evidence type="ECO:0000313" key="3">
    <source>
        <dbReference type="Proteomes" id="UP000198806"/>
    </source>
</evidence>
<organism evidence="2 3">
    <name type="scientific">Anaerocolumna aminovalerica</name>
    <dbReference type="NCBI Taxonomy" id="1527"/>
    <lineage>
        <taxon>Bacteria</taxon>
        <taxon>Bacillati</taxon>
        <taxon>Bacillota</taxon>
        <taxon>Clostridia</taxon>
        <taxon>Lachnospirales</taxon>
        <taxon>Lachnospiraceae</taxon>
        <taxon>Anaerocolumna</taxon>
    </lineage>
</organism>
<keyword evidence="1" id="KW-1133">Transmembrane helix</keyword>
<keyword evidence="2" id="KW-0378">Hydrolase</keyword>
<keyword evidence="1" id="KW-0472">Membrane</keyword>
<gene>
    <name evidence="2" type="ORF">SAMN04489757_13532</name>
</gene>
<keyword evidence="3" id="KW-1185">Reference proteome</keyword>
<name>A0A1I5HWA1_9FIRM</name>
<dbReference type="RefSeq" id="WP_091687879.1">
    <property type="nucleotide sequence ID" value="NZ_BAABFM010000042.1"/>
</dbReference>